<dbReference type="SUPFAM" id="SSF53659">
    <property type="entry name" value="Isocitrate/Isopropylmalate dehydrogenase-like"/>
    <property type="match status" value="1"/>
</dbReference>
<dbReference type="GO" id="GO:0005737">
    <property type="term" value="C:cytoplasm"/>
    <property type="evidence" value="ECO:0007669"/>
    <property type="project" value="UniProtKB-SubCell"/>
</dbReference>
<comment type="subunit">
    <text evidence="9 10">Homodimer. Probably interacts with PlsY.</text>
</comment>
<evidence type="ECO:0000256" key="8">
    <source>
        <dbReference type="ARBA" id="ARBA00024069"/>
    </source>
</evidence>
<comment type="pathway">
    <text evidence="10">Lipid metabolism; phospholipid metabolism.</text>
</comment>
<reference evidence="11 12" key="1">
    <citation type="submission" date="2018-06" db="EMBL/GenBank/DDBJ databases">
        <title>Extensive metabolic versatility and redundancy in microbially diverse, dynamic hydrothermal sediments.</title>
        <authorList>
            <person name="Dombrowski N."/>
            <person name="Teske A."/>
            <person name="Baker B.J."/>
        </authorList>
    </citation>
    <scope>NUCLEOTIDE SEQUENCE [LARGE SCALE GENOMIC DNA]</scope>
    <source>
        <strain evidence="11">B35_G9</strain>
    </source>
</reference>
<evidence type="ECO:0000256" key="7">
    <source>
        <dbReference type="ARBA" id="ARBA00023264"/>
    </source>
</evidence>
<gene>
    <name evidence="10" type="primary">plsX</name>
    <name evidence="11" type="ORF">DRP44_07040</name>
</gene>
<comment type="similarity">
    <text evidence="10">Belongs to the PlsX family.</text>
</comment>
<organism evidence="11 12">
    <name type="scientific">candidate division TA06 bacterium</name>
    <dbReference type="NCBI Taxonomy" id="2250710"/>
    <lineage>
        <taxon>Bacteria</taxon>
        <taxon>Bacteria division TA06</taxon>
    </lineage>
</organism>
<evidence type="ECO:0000313" key="11">
    <source>
        <dbReference type="EMBL" id="RKX65093.1"/>
    </source>
</evidence>
<accession>A0A660S5T3</accession>
<dbReference type="NCBIfam" id="TIGR00182">
    <property type="entry name" value="plsX"/>
    <property type="match status" value="1"/>
</dbReference>
<evidence type="ECO:0000256" key="9">
    <source>
        <dbReference type="ARBA" id="ARBA00046608"/>
    </source>
</evidence>
<evidence type="ECO:0000313" key="12">
    <source>
        <dbReference type="Proteomes" id="UP000282321"/>
    </source>
</evidence>
<dbReference type="GO" id="GO:0008654">
    <property type="term" value="P:phospholipid biosynthetic process"/>
    <property type="evidence" value="ECO:0007669"/>
    <property type="project" value="UniProtKB-KW"/>
</dbReference>
<dbReference type="Proteomes" id="UP000282321">
    <property type="component" value="Unassembled WGS sequence"/>
</dbReference>
<evidence type="ECO:0000256" key="2">
    <source>
        <dbReference type="ARBA" id="ARBA00022490"/>
    </source>
</evidence>
<keyword evidence="5 10" id="KW-0443">Lipid metabolism</keyword>
<comment type="subcellular location">
    <subcellularLocation>
        <location evidence="10">Cytoplasm</location>
    </subcellularLocation>
    <text evidence="10">Associated with the membrane possibly through PlsY.</text>
</comment>
<dbReference type="EC" id="2.3.1.274" evidence="8 10"/>
<comment type="catalytic activity">
    <reaction evidence="1 10">
        <text>a fatty acyl-[ACP] + phosphate = an acyl phosphate + holo-[ACP]</text>
        <dbReference type="Rhea" id="RHEA:42292"/>
        <dbReference type="Rhea" id="RHEA-COMP:9685"/>
        <dbReference type="Rhea" id="RHEA-COMP:14125"/>
        <dbReference type="ChEBI" id="CHEBI:43474"/>
        <dbReference type="ChEBI" id="CHEBI:59918"/>
        <dbReference type="ChEBI" id="CHEBI:64479"/>
        <dbReference type="ChEBI" id="CHEBI:138651"/>
        <dbReference type="EC" id="2.3.1.274"/>
    </reaction>
</comment>
<dbReference type="PIRSF" id="PIRSF002465">
    <property type="entry name" value="Phsphlp_syn_PlsX"/>
    <property type="match status" value="1"/>
</dbReference>
<dbReference type="EMBL" id="QNBC01000111">
    <property type="protein sequence ID" value="RKX65093.1"/>
    <property type="molecule type" value="Genomic_DNA"/>
</dbReference>
<name>A0A660S5T3_UNCT6</name>
<evidence type="ECO:0000256" key="6">
    <source>
        <dbReference type="ARBA" id="ARBA00023209"/>
    </source>
</evidence>
<dbReference type="UniPathway" id="UPA00085"/>
<dbReference type="Gene3D" id="3.40.718.10">
    <property type="entry name" value="Isopropylmalate Dehydrogenase"/>
    <property type="match status" value="1"/>
</dbReference>
<proteinExistence type="inferred from homology"/>
<protein>
    <recommendedName>
        <fullName evidence="8 10">Phosphate acyltransferase</fullName>
        <ecNumber evidence="8 10">2.3.1.274</ecNumber>
    </recommendedName>
    <alternativeName>
        <fullName evidence="10">Acyl-ACP phosphotransacylase</fullName>
    </alternativeName>
    <alternativeName>
        <fullName evidence="10">Acyl-[acyl-carrier-protein]--phosphate acyltransferase</fullName>
    </alternativeName>
    <alternativeName>
        <fullName evidence="10">Phosphate-acyl-ACP acyltransferase</fullName>
    </alternativeName>
</protein>
<keyword evidence="3 10" id="KW-0444">Lipid biosynthesis</keyword>
<comment type="function">
    <text evidence="10">Catalyzes the reversible formation of acyl-phosphate (acyl-PO(4)) from acyl-[acyl-carrier-protein] (acyl-ACP). This enzyme utilizes acyl-ACP as fatty acyl donor, but not acyl-CoA.</text>
</comment>
<dbReference type="Pfam" id="PF02504">
    <property type="entry name" value="FA_synthesis"/>
    <property type="match status" value="1"/>
</dbReference>
<evidence type="ECO:0000256" key="5">
    <source>
        <dbReference type="ARBA" id="ARBA00023098"/>
    </source>
</evidence>
<sequence>MKYKIAIDAAGGDFGYEPNISGAKLALSEKDDIKLLLVGDEKTIRSLIGDFPKDLLARIEIVHSSQFISMDEAPTAVSTKTDSSIVKGVSLVKNGDADCFLSAGNSGACMAASLLTLGRLKGVRRPAIAAIIPTQLKPVLLLDAGANSEVKPEDLLQFAKLGSIYSGEILDITTPSVGLLNMGSEAKKGTKTVLEAYKILSESDLNFIGNIEGNDILTGKCDVIVTDGFTGNIVLKTLESFTPFLKSIVKHSSGIVHKYFTYKLLKKEMANFTYETYGAAPLLGVNGISLIAHGRSTPLAIKNAILTGRKNIEKNILSTMLNSIN</sequence>
<dbReference type="InterPro" id="IPR003664">
    <property type="entry name" value="FA_synthesis"/>
</dbReference>
<evidence type="ECO:0000256" key="3">
    <source>
        <dbReference type="ARBA" id="ARBA00022516"/>
    </source>
</evidence>
<keyword evidence="2 10" id="KW-0963">Cytoplasm</keyword>
<keyword evidence="6 10" id="KW-0594">Phospholipid biosynthesis</keyword>
<dbReference type="PANTHER" id="PTHR30100:SF1">
    <property type="entry name" value="PHOSPHATE ACYLTRANSFERASE"/>
    <property type="match status" value="1"/>
</dbReference>
<evidence type="ECO:0000256" key="10">
    <source>
        <dbReference type="HAMAP-Rule" id="MF_00019"/>
    </source>
</evidence>
<evidence type="ECO:0000256" key="1">
    <source>
        <dbReference type="ARBA" id="ARBA00001232"/>
    </source>
</evidence>
<keyword evidence="7 10" id="KW-1208">Phospholipid metabolism</keyword>
<evidence type="ECO:0000256" key="4">
    <source>
        <dbReference type="ARBA" id="ARBA00022679"/>
    </source>
</evidence>
<dbReference type="HAMAP" id="MF_00019">
    <property type="entry name" value="PlsX"/>
    <property type="match status" value="1"/>
</dbReference>
<comment type="caution">
    <text evidence="11">The sequence shown here is derived from an EMBL/GenBank/DDBJ whole genome shotgun (WGS) entry which is preliminary data.</text>
</comment>
<keyword evidence="11" id="KW-0012">Acyltransferase</keyword>
<keyword evidence="4 10" id="KW-0808">Transferase</keyword>
<dbReference type="GO" id="GO:0043811">
    <property type="term" value="F:phosphate:acyl-[acyl carrier protein] acyltransferase activity"/>
    <property type="evidence" value="ECO:0007669"/>
    <property type="project" value="UniProtKB-UniRule"/>
</dbReference>
<dbReference type="GO" id="GO:0006633">
    <property type="term" value="P:fatty acid biosynthetic process"/>
    <property type="evidence" value="ECO:0007669"/>
    <property type="project" value="UniProtKB-UniRule"/>
</dbReference>
<dbReference type="InterPro" id="IPR012281">
    <property type="entry name" value="Phospholipid_synth_PlsX-like"/>
</dbReference>
<dbReference type="PANTHER" id="PTHR30100">
    <property type="entry name" value="FATTY ACID/PHOSPHOLIPID SYNTHESIS PROTEIN PLSX"/>
    <property type="match status" value="1"/>
</dbReference>
<dbReference type="AlphaFoldDB" id="A0A660S5T3"/>